<dbReference type="PANTHER" id="PTHR33755:SF6">
    <property type="entry name" value="PLASMID STABILIZATION SYSTEM PROTEIN"/>
    <property type="match status" value="1"/>
</dbReference>
<evidence type="ECO:0000256" key="2">
    <source>
        <dbReference type="ARBA" id="ARBA00022649"/>
    </source>
</evidence>
<evidence type="ECO:0000313" key="4">
    <source>
        <dbReference type="Proteomes" id="UP000532440"/>
    </source>
</evidence>
<keyword evidence="2" id="KW-1277">Toxin-antitoxin system</keyword>
<protein>
    <submittedName>
        <fullName evidence="3">Addiction module RelE/StbE family toxin</fullName>
    </submittedName>
</protein>
<dbReference type="PANTHER" id="PTHR33755">
    <property type="entry name" value="TOXIN PARE1-RELATED"/>
    <property type="match status" value="1"/>
</dbReference>
<dbReference type="RefSeq" id="WP_221302585.1">
    <property type="nucleotide sequence ID" value="NZ_BAABEW010000003.1"/>
</dbReference>
<organism evidence="3 4">
    <name type="scientific">Quisquiliibacterium transsilvanicum</name>
    <dbReference type="NCBI Taxonomy" id="1549638"/>
    <lineage>
        <taxon>Bacteria</taxon>
        <taxon>Pseudomonadati</taxon>
        <taxon>Pseudomonadota</taxon>
        <taxon>Betaproteobacteria</taxon>
        <taxon>Burkholderiales</taxon>
        <taxon>Burkholderiaceae</taxon>
        <taxon>Quisquiliibacterium</taxon>
    </lineage>
</organism>
<dbReference type="InterPro" id="IPR007712">
    <property type="entry name" value="RelE/ParE_toxin"/>
</dbReference>
<dbReference type="NCBIfam" id="TIGR02385">
    <property type="entry name" value="RelE_StbE"/>
    <property type="match status" value="1"/>
</dbReference>
<dbReference type="AlphaFoldDB" id="A0A7W8HDS6"/>
<keyword evidence="4" id="KW-1185">Reference proteome</keyword>
<dbReference type="EMBL" id="JACHGB010000001">
    <property type="protein sequence ID" value="MBB5270197.1"/>
    <property type="molecule type" value="Genomic_DNA"/>
</dbReference>
<dbReference type="InterPro" id="IPR051803">
    <property type="entry name" value="TA_system_RelE-like_toxin"/>
</dbReference>
<accession>A0A7W8HDS6</accession>
<comment type="similarity">
    <text evidence="1">Belongs to the RelE toxin family.</text>
</comment>
<evidence type="ECO:0000256" key="1">
    <source>
        <dbReference type="ARBA" id="ARBA00006226"/>
    </source>
</evidence>
<evidence type="ECO:0000313" key="3">
    <source>
        <dbReference type="EMBL" id="MBB5270197.1"/>
    </source>
</evidence>
<dbReference type="Gene3D" id="3.30.2310.20">
    <property type="entry name" value="RelE-like"/>
    <property type="match status" value="1"/>
</dbReference>
<dbReference type="Pfam" id="PF05016">
    <property type="entry name" value="ParE_toxin"/>
    <property type="match status" value="1"/>
</dbReference>
<sequence>MIELRWTPEAIQDREAIYDYIEADNPSAALALDELFEEKAGHLIAHPGLGRPGRVSGTRELVAHHNYVLIYDVTGELVRMLRVLHAARQWPSRDQ</sequence>
<name>A0A7W8HDS6_9BURK</name>
<dbReference type="InterPro" id="IPR035093">
    <property type="entry name" value="RelE/ParE_toxin_dom_sf"/>
</dbReference>
<proteinExistence type="inferred from homology"/>
<comment type="caution">
    <text evidence="3">The sequence shown here is derived from an EMBL/GenBank/DDBJ whole genome shotgun (WGS) entry which is preliminary data.</text>
</comment>
<reference evidence="3 4" key="1">
    <citation type="submission" date="2020-08" db="EMBL/GenBank/DDBJ databases">
        <title>Genomic Encyclopedia of Type Strains, Phase IV (KMG-IV): sequencing the most valuable type-strain genomes for metagenomic binning, comparative biology and taxonomic classification.</title>
        <authorList>
            <person name="Goeker M."/>
        </authorList>
    </citation>
    <scope>NUCLEOTIDE SEQUENCE [LARGE SCALE GENOMIC DNA]</scope>
    <source>
        <strain evidence="3 4">DSM 29781</strain>
    </source>
</reference>
<gene>
    <name evidence="3" type="ORF">HNQ70_000181</name>
</gene>
<dbReference type="Proteomes" id="UP000532440">
    <property type="component" value="Unassembled WGS sequence"/>
</dbReference>